<dbReference type="AlphaFoldDB" id="A0A819REB8"/>
<protein>
    <submittedName>
        <fullName evidence="2">Uncharacterized protein</fullName>
    </submittedName>
</protein>
<evidence type="ECO:0000313" key="3">
    <source>
        <dbReference type="Proteomes" id="UP000663868"/>
    </source>
</evidence>
<dbReference type="Proteomes" id="UP000663868">
    <property type="component" value="Unassembled WGS sequence"/>
</dbReference>
<dbReference type="EMBL" id="CAJOBB010003631">
    <property type="protein sequence ID" value="CAF4050777.1"/>
    <property type="molecule type" value="Genomic_DNA"/>
</dbReference>
<gene>
    <name evidence="2" type="ORF">KXQ929_LOCUS31519</name>
    <name evidence="1" type="ORF">OKA104_LOCUS32588</name>
</gene>
<proteinExistence type="predicted"/>
<evidence type="ECO:0000313" key="2">
    <source>
        <dbReference type="EMBL" id="CAF4050777.1"/>
    </source>
</evidence>
<evidence type="ECO:0000313" key="1">
    <source>
        <dbReference type="EMBL" id="CAF4047812.1"/>
    </source>
</evidence>
<reference evidence="2" key="1">
    <citation type="submission" date="2021-02" db="EMBL/GenBank/DDBJ databases">
        <authorList>
            <person name="Nowell W R."/>
        </authorList>
    </citation>
    <scope>NUCLEOTIDE SEQUENCE</scope>
</reference>
<feature type="non-terminal residue" evidence="2">
    <location>
        <position position="1"/>
    </location>
</feature>
<dbReference type="Proteomes" id="UP000663881">
    <property type="component" value="Unassembled WGS sequence"/>
</dbReference>
<organism evidence="2 3">
    <name type="scientific">Adineta steineri</name>
    <dbReference type="NCBI Taxonomy" id="433720"/>
    <lineage>
        <taxon>Eukaryota</taxon>
        <taxon>Metazoa</taxon>
        <taxon>Spiralia</taxon>
        <taxon>Gnathifera</taxon>
        <taxon>Rotifera</taxon>
        <taxon>Eurotatoria</taxon>
        <taxon>Bdelloidea</taxon>
        <taxon>Adinetida</taxon>
        <taxon>Adinetidae</taxon>
        <taxon>Adineta</taxon>
    </lineage>
</organism>
<name>A0A819REB8_9BILA</name>
<dbReference type="EMBL" id="CAJOAY010003947">
    <property type="protein sequence ID" value="CAF4047812.1"/>
    <property type="molecule type" value="Genomic_DNA"/>
</dbReference>
<comment type="caution">
    <text evidence="2">The sequence shown here is derived from an EMBL/GenBank/DDBJ whole genome shotgun (WGS) entry which is preliminary data.</text>
</comment>
<accession>A0A819REB8</accession>
<sequence length="263" mass="31159">PTIDTQDITVFVKFAVNDPFYWQIRYPYDFQSFTISTLECIVKQLTNSSTEYIHKSDKPIYSNQIEQIYNENPEVFNKKVIKKCGIMIGYRYRPAYSHKYQQFSSSVRAFDASYHYTCYVDYIVIGAFICFLFKSMIEFIPLISQLIYPPSPTMDFYIQQQMKQSNIASLENLDALLFETSYRNKYYDRLFIVNDKYLIMLMVDLEEKNEKILRQFYEHPPLIIHPIDSIRNVSSNCIMLNTYDGPCINFPVCPNRSRFQPAN</sequence>